<evidence type="ECO:0000259" key="2">
    <source>
        <dbReference type="Pfam" id="PF20769"/>
    </source>
</evidence>
<sequence>MVRIILMTILALAVVGTGYWGYKEHQEKNAVLINAENNYQRAFHDLNFHVDALEEKISTTLAMNSRQQLSPALAEVWRLTSEAHNDVGQLPLALIPFNKTEEFLTNIGEFSYRIAIRDLNKNPLSDQEYQTLEKLHNNATEIKNELRKVQSLVMKENLRWMDVELALATEADPKDNTIIDGLKTVDKSVEGYSEVNWGPEMTKISEFKDNKYKNLTGKEVSKDEAKDLAFKFLKLKKGSKVIVEANGKGSPYEAYRISINEPKSKSNIYMELTKKGGHPVWILQDRDVKQAKLSLYKGSEKALKFLKDHAMDKMEMSLSDQYDNIGIYTFVKMQDDVRIYPQTITIKVALDNGDIIGYEGMNYLIGEKDRKIKSPQLSEDEAKAKMNPKLKIMETHQALIINDLGEEVQCYEFLATLKNETFRIFINSDNGFEEKVKKLDDPNTPVNSM</sequence>
<evidence type="ECO:0000259" key="1">
    <source>
        <dbReference type="Pfam" id="PF14620"/>
    </source>
</evidence>
<dbReference type="Proteomes" id="UP001649381">
    <property type="component" value="Unassembled WGS sequence"/>
</dbReference>
<accession>A0ABS9GXV5</accession>
<dbReference type="Pfam" id="PF14620">
    <property type="entry name" value="YPEB_PepSY1-2"/>
    <property type="match status" value="1"/>
</dbReference>
<organism evidence="3 4">
    <name type="scientific">Pseudalkalibacillus berkeleyi</name>
    <dbReference type="NCBI Taxonomy" id="1069813"/>
    <lineage>
        <taxon>Bacteria</taxon>
        <taxon>Bacillati</taxon>
        <taxon>Bacillota</taxon>
        <taxon>Bacilli</taxon>
        <taxon>Bacillales</taxon>
        <taxon>Fictibacillaceae</taxon>
        <taxon>Pseudalkalibacillus</taxon>
    </lineage>
</organism>
<dbReference type="Pfam" id="PF20769">
    <property type="entry name" value="YPEB_N"/>
    <property type="match status" value="1"/>
</dbReference>
<dbReference type="InterPro" id="IPR048402">
    <property type="entry name" value="YpeB_N"/>
</dbReference>
<evidence type="ECO:0000313" key="4">
    <source>
        <dbReference type="Proteomes" id="UP001649381"/>
    </source>
</evidence>
<dbReference type="RefSeq" id="WP_236333315.1">
    <property type="nucleotide sequence ID" value="NZ_JAKIJS010000001.1"/>
</dbReference>
<evidence type="ECO:0000313" key="3">
    <source>
        <dbReference type="EMBL" id="MCF6137597.1"/>
    </source>
</evidence>
<protein>
    <submittedName>
        <fullName evidence="3">Germination protein YpeB</fullName>
    </submittedName>
</protein>
<dbReference type="NCBIfam" id="TIGR02889">
    <property type="entry name" value="spore_YpeB"/>
    <property type="match status" value="1"/>
</dbReference>
<gene>
    <name evidence="3" type="primary">ypeB</name>
    <name evidence="3" type="ORF">L2716_07635</name>
</gene>
<feature type="domain" description="Sporulation protein YpeB PepSY1 and PepSY2" evidence="1">
    <location>
        <begin position="180"/>
        <end position="372"/>
    </location>
</feature>
<comment type="caution">
    <text evidence="3">The sequence shown here is derived from an EMBL/GenBank/DDBJ whole genome shotgun (WGS) entry which is preliminary data.</text>
</comment>
<dbReference type="InterPro" id="IPR014239">
    <property type="entry name" value="YpeB_PepSY1-2"/>
</dbReference>
<feature type="domain" description="Sporulation protein YpeB N-terminal" evidence="2">
    <location>
        <begin position="27"/>
        <end position="162"/>
    </location>
</feature>
<keyword evidence="4" id="KW-1185">Reference proteome</keyword>
<reference evidence="3 4" key="1">
    <citation type="submission" date="2022-01" db="EMBL/GenBank/DDBJ databases">
        <title>Alkalihalobacillus sp. EGI L200015, a novel bacterium isolated from a salt lake sediment.</title>
        <authorList>
            <person name="Gao L."/>
            <person name="Fang B.-Z."/>
            <person name="Li W.-J."/>
        </authorList>
    </citation>
    <scope>NUCLEOTIDE SEQUENCE [LARGE SCALE GENOMIC DNA]</scope>
    <source>
        <strain evidence="3 4">KCTC 12718</strain>
    </source>
</reference>
<name>A0ABS9GXV5_9BACL</name>
<dbReference type="EMBL" id="JAKIJS010000001">
    <property type="protein sequence ID" value="MCF6137597.1"/>
    <property type="molecule type" value="Genomic_DNA"/>
</dbReference>
<proteinExistence type="predicted"/>